<reference evidence="4 5" key="1">
    <citation type="journal article" date="2024" name="Ann. Entomol. Soc. Am.">
        <title>Genomic analyses of the southern and eastern yellowjacket wasps (Hymenoptera: Vespidae) reveal evolutionary signatures of social life.</title>
        <authorList>
            <person name="Catto M.A."/>
            <person name="Caine P.B."/>
            <person name="Orr S.E."/>
            <person name="Hunt B.G."/>
            <person name="Goodisman M.A.D."/>
        </authorList>
    </citation>
    <scope>NUCLEOTIDE SEQUENCE [LARGE SCALE GENOMIC DNA]</scope>
    <source>
        <strain evidence="4">232</strain>
        <tissue evidence="4">Head and thorax</tissue>
    </source>
</reference>
<keyword evidence="2" id="KW-0812">Transmembrane</keyword>
<comment type="caution">
    <text evidence="4">The sequence shown here is derived from an EMBL/GenBank/DDBJ whole genome shotgun (WGS) entry which is preliminary data.</text>
</comment>
<evidence type="ECO:0000313" key="5">
    <source>
        <dbReference type="Proteomes" id="UP001607303"/>
    </source>
</evidence>
<evidence type="ECO:0000313" key="4">
    <source>
        <dbReference type="EMBL" id="KAL2742736.1"/>
    </source>
</evidence>
<dbReference type="PANTHER" id="PTHR22933">
    <property type="entry name" value="FI18007P1-RELATED"/>
    <property type="match status" value="1"/>
</dbReference>
<dbReference type="SMART" id="SM00494">
    <property type="entry name" value="ChtBD2"/>
    <property type="match status" value="1"/>
</dbReference>
<protein>
    <submittedName>
        <fullName evidence="4">U-scoloptoxin(01)-Er1a-like isoform X1</fullName>
    </submittedName>
</protein>
<keyword evidence="5" id="KW-1185">Reference proteome</keyword>
<keyword evidence="2" id="KW-0472">Membrane</keyword>
<dbReference type="AlphaFoldDB" id="A0ABD2CCE5"/>
<dbReference type="InterPro" id="IPR002557">
    <property type="entry name" value="Chitin-bd_dom"/>
</dbReference>
<feature type="domain" description="Chitin-binding type-2" evidence="3">
    <location>
        <begin position="154"/>
        <end position="212"/>
    </location>
</feature>
<dbReference type="EMBL" id="JAYRBN010000056">
    <property type="protein sequence ID" value="KAL2742736.1"/>
    <property type="molecule type" value="Genomic_DNA"/>
</dbReference>
<dbReference type="Proteomes" id="UP001607303">
    <property type="component" value="Unassembled WGS sequence"/>
</dbReference>
<feature type="compositionally biased region" description="Basic residues" evidence="1">
    <location>
        <begin position="33"/>
        <end position="49"/>
    </location>
</feature>
<dbReference type="InterPro" id="IPR036508">
    <property type="entry name" value="Chitin-bd_dom_sf"/>
</dbReference>
<dbReference type="Gene3D" id="2.170.140.10">
    <property type="entry name" value="Chitin binding domain"/>
    <property type="match status" value="1"/>
</dbReference>
<evidence type="ECO:0000256" key="2">
    <source>
        <dbReference type="SAM" id="Phobius"/>
    </source>
</evidence>
<dbReference type="Pfam" id="PF01607">
    <property type="entry name" value="CBM_14"/>
    <property type="match status" value="1"/>
</dbReference>
<dbReference type="PANTHER" id="PTHR22933:SF42">
    <property type="entry name" value="FI18455P1-RELATED"/>
    <property type="match status" value="1"/>
</dbReference>
<proteinExistence type="predicted"/>
<evidence type="ECO:0000259" key="3">
    <source>
        <dbReference type="PROSITE" id="PS50940"/>
    </source>
</evidence>
<keyword evidence="2" id="KW-1133">Transmembrane helix</keyword>
<sequence length="232" mass="27114">MTNRSRDVHKDVTLRDMRRHGDKKIFFEETNTRKFKKKNDRDHRKRSQRSKSESRIRERSARTCVKIIRPTRRNFRIEKTLRGLLEWSGRVVGGRIQGLVGGRMGGWEMISRYQVLAAIALLTTILFYRTMAQVDGYTPGVDYPIYNSVPFGLTFTCGGKLPGYYADPEARCQVWHWCLPNGRQFSFLCPNGTVFSQTARVCDWWFKVDCNDSPRLYGINDDLYRDINGNRI</sequence>
<organism evidence="4 5">
    <name type="scientific">Vespula maculifrons</name>
    <name type="common">Eastern yellow jacket</name>
    <name type="synonym">Wasp</name>
    <dbReference type="NCBI Taxonomy" id="7453"/>
    <lineage>
        <taxon>Eukaryota</taxon>
        <taxon>Metazoa</taxon>
        <taxon>Ecdysozoa</taxon>
        <taxon>Arthropoda</taxon>
        <taxon>Hexapoda</taxon>
        <taxon>Insecta</taxon>
        <taxon>Pterygota</taxon>
        <taxon>Neoptera</taxon>
        <taxon>Endopterygota</taxon>
        <taxon>Hymenoptera</taxon>
        <taxon>Apocrita</taxon>
        <taxon>Aculeata</taxon>
        <taxon>Vespoidea</taxon>
        <taxon>Vespidae</taxon>
        <taxon>Vespinae</taxon>
        <taxon>Vespula</taxon>
    </lineage>
</organism>
<evidence type="ECO:0000256" key="1">
    <source>
        <dbReference type="SAM" id="MobiDB-lite"/>
    </source>
</evidence>
<dbReference type="PROSITE" id="PS50940">
    <property type="entry name" value="CHIT_BIND_II"/>
    <property type="match status" value="1"/>
</dbReference>
<feature type="transmembrane region" description="Helical" evidence="2">
    <location>
        <begin position="113"/>
        <end position="131"/>
    </location>
</feature>
<dbReference type="SUPFAM" id="SSF57625">
    <property type="entry name" value="Invertebrate chitin-binding proteins"/>
    <property type="match status" value="1"/>
</dbReference>
<name>A0ABD2CCE5_VESMC</name>
<gene>
    <name evidence="4" type="ORF">V1477_008225</name>
</gene>
<feature type="region of interest" description="Disordered" evidence="1">
    <location>
        <begin position="28"/>
        <end position="58"/>
    </location>
</feature>
<dbReference type="InterPro" id="IPR052976">
    <property type="entry name" value="Scoloptoxin-like"/>
</dbReference>
<accession>A0ABD2CCE5</accession>